<dbReference type="EMBL" id="FN657699">
    <property type="protein sequence ID" value="CBY42972.1"/>
    <property type="molecule type" value="Genomic_DNA"/>
</dbReference>
<evidence type="ECO:0000313" key="1">
    <source>
        <dbReference type="EMBL" id="CBY42972.1"/>
    </source>
</evidence>
<sequence length="66" mass="7787">AMLNEKNVMQRTGIRSCNDEKFAMIWTLCENEINFMCQNEYSEGVNGQLRILYQKESNKVICYNKT</sequence>
<accession>E4Z5J4</accession>
<feature type="non-terminal residue" evidence="1">
    <location>
        <position position="1"/>
    </location>
</feature>
<dbReference type="Proteomes" id="UP000011014">
    <property type="component" value="Unassembled WGS sequence"/>
</dbReference>
<proteinExistence type="predicted"/>
<dbReference type="AlphaFoldDB" id="E4Z5J4"/>
<organism evidence="1">
    <name type="scientific">Oikopleura dioica</name>
    <name type="common">Tunicate</name>
    <dbReference type="NCBI Taxonomy" id="34765"/>
    <lineage>
        <taxon>Eukaryota</taxon>
        <taxon>Metazoa</taxon>
        <taxon>Chordata</taxon>
        <taxon>Tunicata</taxon>
        <taxon>Appendicularia</taxon>
        <taxon>Copelata</taxon>
        <taxon>Oikopleuridae</taxon>
        <taxon>Oikopleura</taxon>
    </lineage>
</organism>
<gene>
    <name evidence="1" type="ORF">GSOID_T00026715001</name>
</gene>
<protein>
    <submittedName>
        <fullName evidence="1">Uncharacterized protein</fullName>
    </submittedName>
</protein>
<reference evidence="1" key="1">
    <citation type="journal article" date="2010" name="Science">
        <title>Plasticity of animal genome architecture unmasked by rapid evolution of a pelagic tunicate.</title>
        <authorList>
            <person name="Denoeud F."/>
            <person name="Henriet S."/>
            <person name="Mungpakdee S."/>
            <person name="Aury J.M."/>
            <person name="Da Silva C."/>
            <person name="Brinkmann H."/>
            <person name="Mikhaleva J."/>
            <person name="Olsen L.C."/>
            <person name="Jubin C."/>
            <person name="Canestro C."/>
            <person name="Bouquet J.M."/>
            <person name="Danks G."/>
            <person name="Poulain J."/>
            <person name="Campsteijn C."/>
            <person name="Adamski M."/>
            <person name="Cross I."/>
            <person name="Yadetie F."/>
            <person name="Muffato M."/>
            <person name="Louis A."/>
            <person name="Butcher S."/>
            <person name="Tsagkogeorga G."/>
            <person name="Konrad A."/>
            <person name="Singh S."/>
            <person name="Jensen M.F."/>
            <person name="Cong E.H."/>
            <person name="Eikeseth-Otteraa H."/>
            <person name="Noel B."/>
            <person name="Anthouard V."/>
            <person name="Porcel B.M."/>
            <person name="Kachouri-Lafond R."/>
            <person name="Nishino A."/>
            <person name="Ugolini M."/>
            <person name="Chourrout P."/>
            <person name="Nishida H."/>
            <person name="Aasland R."/>
            <person name="Huzurbazar S."/>
            <person name="Westhof E."/>
            <person name="Delsuc F."/>
            <person name="Lehrach H."/>
            <person name="Reinhardt R."/>
            <person name="Weissenbach J."/>
            <person name="Roy S.W."/>
            <person name="Artiguenave F."/>
            <person name="Postlethwait J.H."/>
            <person name="Manak J.R."/>
            <person name="Thompson E.M."/>
            <person name="Jaillon O."/>
            <person name="Du Pasquier L."/>
            <person name="Boudinot P."/>
            <person name="Liberles D.A."/>
            <person name="Volff J.N."/>
            <person name="Philippe H."/>
            <person name="Lenhard B."/>
            <person name="Roest Crollius H."/>
            <person name="Wincker P."/>
            <person name="Chourrout D."/>
        </authorList>
    </citation>
    <scope>NUCLEOTIDE SEQUENCE [LARGE SCALE GENOMIC DNA]</scope>
</reference>
<name>E4Z5J4_OIKDI</name>